<dbReference type="Proteomes" id="UP000310532">
    <property type="component" value="Unassembled WGS sequence"/>
</dbReference>
<accession>A0A4S2AN13</accession>
<sequence>MVNKIIYLVLFCVLMPLGIKAQNTFEEFKKKLEGDYASFRDTRNKEFEDFRNKINEEYASLLKKTWKEFNAFQGIPVPDEDKPVPPVVYLDEDKDKPIKDTPKPFDEIIPIVKPEPQPEPVVPIEETPKPPVESYYAFKFFNTSLKVRLEDKHRFTLRSCNENEIATIWNKLSGTAYNNVINDCLGIRSQNRLCDWAYLLMLRDLSYSFFKSGSNEAVLFTAFLYCQSGYKMRLASAGNRLYLLYASNHEIYDKNYWRIDGESFYPLDCDQKQLRICQVAFPKETPLSLQIPTEPLLAVRISAQRSLQSKRYPEMIVTVNTNENLVKFFDTYPASMINEDFGTRWAMYANTPLSKQAKNSLYPSLKKAIAGKTQSEAVNRILNFVQTAFVYEYDDKVWGGDRAFFADETLYYPYCDCEDRSILFSRLVRDLLGLEVVLIYYPGHLATAVQFTENITGDYVAMNGKRYVICDPTYIGAPVGATMPKMDNAKAKIILLE</sequence>
<proteinExistence type="predicted"/>
<comment type="caution">
    <text evidence="1">The sequence shown here is derived from an EMBL/GenBank/DDBJ whole genome shotgun (WGS) entry which is preliminary data.</text>
</comment>
<name>A0A4S2AN13_9BACE</name>
<protein>
    <recommendedName>
        <fullName evidence="3">Transglutaminase domain-containing protein</fullName>
    </recommendedName>
</protein>
<dbReference type="RefSeq" id="WP_136010922.1">
    <property type="nucleotide sequence ID" value="NZ_SRYZ01000040.1"/>
</dbReference>
<evidence type="ECO:0000313" key="2">
    <source>
        <dbReference type="Proteomes" id="UP000310532"/>
    </source>
</evidence>
<reference evidence="1 2" key="1">
    <citation type="submission" date="2019-04" db="EMBL/GenBank/DDBJ databases">
        <title>Microbes associate with the intestines of laboratory mice.</title>
        <authorList>
            <person name="Navarre W."/>
            <person name="Wong E."/>
            <person name="Huang K."/>
            <person name="Tropini C."/>
            <person name="Ng K."/>
            <person name="Yu B."/>
        </authorList>
    </citation>
    <scope>NUCLEOTIDE SEQUENCE [LARGE SCALE GENOMIC DNA]</scope>
    <source>
        <strain evidence="1 2">NM69_E16B</strain>
    </source>
</reference>
<evidence type="ECO:0000313" key="1">
    <source>
        <dbReference type="EMBL" id="TGY01804.1"/>
    </source>
</evidence>
<organism evidence="1 2">
    <name type="scientific">Bacteroides muris</name>
    <name type="common">ex Afrizal et al. 2022</name>
    <dbReference type="NCBI Taxonomy" id="2516960"/>
    <lineage>
        <taxon>Bacteria</taxon>
        <taxon>Pseudomonadati</taxon>
        <taxon>Bacteroidota</taxon>
        <taxon>Bacteroidia</taxon>
        <taxon>Bacteroidales</taxon>
        <taxon>Bacteroidaceae</taxon>
        <taxon>Bacteroides</taxon>
    </lineage>
</organism>
<dbReference type="Gene3D" id="3.10.620.30">
    <property type="match status" value="1"/>
</dbReference>
<gene>
    <name evidence="1" type="ORF">E5355_14585</name>
</gene>
<dbReference type="AlphaFoldDB" id="A0A4S2AN13"/>
<dbReference type="EMBL" id="SRYZ01000040">
    <property type="protein sequence ID" value="TGY01804.1"/>
    <property type="molecule type" value="Genomic_DNA"/>
</dbReference>
<evidence type="ECO:0008006" key="3">
    <source>
        <dbReference type="Google" id="ProtNLM"/>
    </source>
</evidence>
<keyword evidence="2" id="KW-1185">Reference proteome</keyword>